<feature type="domain" description="PASTA" evidence="11">
    <location>
        <begin position="778"/>
        <end position="841"/>
    </location>
</feature>
<dbReference type="GO" id="GO:0008658">
    <property type="term" value="F:penicillin binding"/>
    <property type="evidence" value="ECO:0007669"/>
    <property type="project" value="InterPro"/>
</dbReference>
<dbReference type="PANTHER" id="PTHR32282:SF33">
    <property type="entry name" value="PEPTIDOGLYCAN GLYCOSYLTRANSFERASE"/>
    <property type="match status" value="1"/>
</dbReference>
<dbReference type="InterPro" id="IPR023346">
    <property type="entry name" value="Lysozyme-like_dom_sf"/>
</dbReference>
<gene>
    <name evidence="12" type="ORF">GB864_09245</name>
</gene>
<evidence type="ECO:0000256" key="6">
    <source>
        <dbReference type="ARBA" id="ARBA00023268"/>
    </source>
</evidence>
<evidence type="ECO:0000256" key="4">
    <source>
        <dbReference type="ARBA" id="ARBA00022679"/>
    </source>
</evidence>
<dbReference type="Proteomes" id="UP000438182">
    <property type="component" value="Unassembled WGS sequence"/>
</dbReference>
<evidence type="ECO:0000259" key="11">
    <source>
        <dbReference type="PROSITE" id="PS51178"/>
    </source>
</evidence>
<dbReference type="PROSITE" id="PS51318">
    <property type="entry name" value="TAT"/>
    <property type="match status" value="1"/>
</dbReference>
<name>A0A6I4NWS3_9MICO</name>
<dbReference type="InterPro" id="IPR012338">
    <property type="entry name" value="Beta-lactam/transpept-like"/>
</dbReference>
<evidence type="ECO:0000256" key="3">
    <source>
        <dbReference type="ARBA" id="ARBA00022676"/>
    </source>
</evidence>
<dbReference type="EMBL" id="WSTA01000035">
    <property type="protein sequence ID" value="MWB98730.1"/>
    <property type="molecule type" value="Genomic_DNA"/>
</dbReference>
<dbReference type="GO" id="GO:0009252">
    <property type="term" value="P:peptidoglycan biosynthetic process"/>
    <property type="evidence" value="ECO:0007669"/>
    <property type="project" value="TreeGrafter"/>
</dbReference>
<evidence type="ECO:0000256" key="5">
    <source>
        <dbReference type="ARBA" id="ARBA00022801"/>
    </source>
</evidence>
<sequence>MSDPNRPERTAPGRRPLLKGIAGFLGASVLAGVLVAVSVTPAIAVTGSMANNGIALFENLPSYLKIDDLPQKSNMYATGADGAPVLLASFYQDNREMVEWDQISQFAKDAAVAGEDVRFYEHGGVDVTGTVRALVATATGADVQGGSSITQQYVKNVLVNNGVSEATTDEEKQAAYEEATEVSVDRKLKEMRYAIALEKEYSKDQILQGYLNIAHFGGITYGIQAAAEYYYGIDNSQLSIAQAASIIAITQSPNTLRLDRPDSETNGAANGYALNKERRDYIIDSMLAQGMIDQAQHDEAINTVIEPHITPSTNGCQTAGTDGSSGFYCDYVTKIIENEMDDPETPDVNEGTDLLTRGGLDIYTTLDLDVQAETVSAINDNVPQHSDAFDVGSASVSVEAGTGRVLAMAQNKKYSQDPSVTSADPTYTAVNYSTDYAYGGSTGFQPGSTYKVFTLAEWLNEGHSLYENFDGSVRPITVSSCEGTGGTWTGGNDDSTTANNALNATKYSVNSSFLSMASEMDLCDIKTTAQSFGMHRADGNDLTMYPADVLGTQEIAPLTMAAAYAGIANDGVVCTPVAIDRIVKSDGSELEAPKTTCDAAVEPDVAHAMQYAMESTFDGGTAAASDPGTGIAHIGKTGTTDNAVSTWMDGASSKVSTVVWVGNVQGTASMRQQWFDSGAASTARHRIWPRIMSVIDGKYGGDEFTDPDQTMLQGRQVAVPDVTGLTIDAATKALTDAGFTLQDGGAVDSDQPAGQIVSYDPSGQATAGATITVRTSNGSAAASVPDVVGSTVREARRTLEAAGFTVQVSGDAESDWVVTAQSPSGGSGASAGSTVALQASEPDDAPATTEPTPAPGDGGDRTGG</sequence>
<evidence type="ECO:0000256" key="10">
    <source>
        <dbReference type="SAM" id="Phobius"/>
    </source>
</evidence>
<comment type="catalytic activity">
    <reaction evidence="8">
        <text>[GlcNAc-(1-&gt;4)-Mur2Ac(oyl-L-Ala-gamma-D-Glu-L-Lys-D-Ala-D-Ala)](n)-di-trans,octa-cis-undecaprenyl diphosphate + beta-D-GlcNAc-(1-&gt;4)-Mur2Ac(oyl-L-Ala-gamma-D-Glu-L-Lys-D-Ala-D-Ala)-di-trans,octa-cis-undecaprenyl diphosphate = [GlcNAc-(1-&gt;4)-Mur2Ac(oyl-L-Ala-gamma-D-Glu-L-Lys-D-Ala-D-Ala)](n+1)-di-trans,octa-cis-undecaprenyl diphosphate + di-trans,octa-cis-undecaprenyl diphosphate + H(+)</text>
        <dbReference type="Rhea" id="RHEA:23708"/>
        <dbReference type="Rhea" id="RHEA-COMP:9602"/>
        <dbReference type="Rhea" id="RHEA-COMP:9603"/>
        <dbReference type="ChEBI" id="CHEBI:15378"/>
        <dbReference type="ChEBI" id="CHEBI:58405"/>
        <dbReference type="ChEBI" id="CHEBI:60033"/>
        <dbReference type="ChEBI" id="CHEBI:78435"/>
        <dbReference type="EC" id="2.4.99.28"/>
    </reaction>
</comment>
<dbReference type="GO" id="GO:0006508">
    <property type="term" value="P:proteolysis"/>
    <property type="evidence" value="ECO:0007669"/>
    <property type="project" value="UniProtKB-KW"/>
</dbReference>
<evidence type="ECO:0000256" key="2">
    <source>
        <dbReference type="ARBA" id="ARBA00022670"/>
    </source>
</evidence>
<comment type="catalytic activity">
    <reaction evidence="7">
        <text>Preferential cleavage: (Ac)2-L-Lys-D-Ala-|-D-Ala. Also transpeptidation of peptidyl-alanyl moieties that are N-acyl substituents of D-alanine.</text>
        <dbReference type="EC" id="3.4.16.4"/>
    </reaction>
</comment>
<dbReference type="Gene3D" id="3.40.710.10">
    <property type="entry name" value="DD-peptidase/beta-lactamase superfamily"/>
    <property type="match status" value="1"/>
</dbReference>
<dbReference type="PROSITE" id="PS51178">
    <property type="entry name" value="PASTA"/>
    <property type="match status" value="2"/>
</dbReference>
<evidence type="ECO:0000313" key="12">
    <source>
        <dbReference type="EMBL" id="MWB98730.1"/>
    </source>
</evidence>
<evidence type="ECO:0000313" key="13">
    <source>
        <dbReference type="Proteomes" id="UP000438182"/>
    </source>
</evidence>
<dbReference type="AlphaFoldDB" id="A0A6I4NWS3"/>
<evidence type="ECO:0000256" key="7">
    <source>
        <dbReference type="ARBA" id="ARBA00034000"/>
    </source>
</evidence>
<feature type="region of interest" description="Disordered" evidence="9">
    <location>
        <begin position="818"/>
        <end position="864"/>
    </location>
</feature>
<evidence type="ECO:0000256" key="1">
    <source>
        <dbReference type="ARBA" id="ARBA00022645"/>
    </source>
</evidence>
<dbReference type="GO" id="GO:0009002">
    <property type="term" value="F:serine-type D-Ala-D-Ala carboxypeptidase activity"/>
    <property type="evidence" value="ECO:0007669"/>
    <property type="project" value="UniProtKB-EC"/>
</dbReference>
<keyword evidence="5" id="KW-0378">Hydrolase</keyword>
<keyword evidence="6" id="KW-0511">Multifunctional enzyme</keyword>
<dbReference type="GO" id="GO:0008955">
    <property type="term" value="F:peptidoglycan glycosyltransferase activity"/>
    <property type="evidence" value="ECO:0007669"/>
    <property type="project" value="UniProtKB-EC"/>
</dbReference>
<protein>
    <submittedName>
        <fullName evidence="12">PASTA domain-containing protein</fullName>
    </submittedName>
</protein>
<feature type="transmembrane region" description="Helical" evidence="10">
    <location>
        <begin position="21"/>
        <end position="44"/>
    </location>
</feature>
<evidence type="ECO:0000256" key="9">
    <source>
        <dbReference type="SAM" id="MobiDB-lite"/>
    </source>
</evidence>
<comment type="caution">
    <text evidence="12">The sequence shown here is derived from an EMBL/GenBank/DDBJ whole genome shotgun (WGS) entry which is preliminary data.</text>
</comment>
<dbReference type="InterPro" id="IPR006311">
    <property type="entry name" value="TAT_signal"/>
</dbReference>
<keyword evidence="10" id="KW-0472">Membrane</keyword>
<dbReference type="InterPro" id="IPR036950">
    <property type="entry name" value="PBP_transglycosylase"/>
</dbReference>
<dbReference type="SUPFAM" id="SSF54184">
    <property type="entry name" value="Penicillin-binding protein 2x (pbp-2x), c-terminal domain"/>
    <property type="match status" value="1"/>
</dbReference>
<reference evidence="12 13" key="1">
    <citation type="submission" date="2019-12" db="EMBL/GenBank/DDBJ databases">
        <authorList>
            <person name="Kim Y.S."/>
        </authorList>
    </citation>
    <scope>NUCLEOTIDE SEQUENCE [LARGE SCALE GENOMIC DNA]</scope>
    <source>
        <strain evidence="12 13">MMS17-SY077</strain>
    </source>
</reference>
<organism evidence="12 13">
    <name type="scientific">Agromyces seonyuensis</name>
    <dbReference type="NCBI Taxonomy" id="2662446"/>
    <lineage>
        <taxon>Bacteria</taxon>
        <taxon>Bacillati</taxon>
        <taxon>Actinomycetota</taxon>
        <taxon>Actinomycetes</taxon>
        <taxon>Micrococcales</taxon>
        <taxon>Microbacteriaceae</taxon>
        <taxon>Agromyces</taxon>
    </lineage>
</organism>
<dbReference type="InterPro" id="IPR001460">
    <property type="entry name" value="PCN-bd_Tpept"/>
</dbReference>
<dbReference type="InterPro" id="IPR005543">
    <property type="entry name" value="PASTA_dom"/>
</dbReference>
<dbReference type="Gene3D" id="1.10.3810.10">
    <property type="entry name" value="Biosynthetic peptidoglycan transglycosylase-like"/>
    <property type="match status" value="1"/>
</dbReference>
<dbReference type="GO" id="GO:0030288">
    <property type="term" value="C:outer membrane-bounded periplasmic space"/>
    <property type="evidence" value="ECO:0007669"/>
    <property type="project" value="TreeGrafter"/>
</dbReference>
<dbReference type="SUPFAM" id="SSF53955">
    <property type="entry name" value="Lysozyme-like"/>
    <property type="match status" value="1"/>
</dbReference>
<dbReference type="SMART" id="SM00740">
    <property type="entry name" value="PASTA"/>
    <property type="match status" value="2"/>
</dbReference>
<proteinExistence type="predicted"/>
<keyword evidence="3" id="KW-0328">Glycosyltransferase</keyword>
<dbReference type="CDD" id="cd06577">
    <property type="entry name" value="PASTA_pknB"/>
    <property type="match status" value="2"/>
</dbReference>
<dbReference type="Gene3D" id="3.30.10.20">
    <property type="match status" value="2"/>
</dbReference>
<keyword evidence="1" id="KW-0121">Carboxypeptidase</keyword>
<keyword evidence="10" id="KW-0812">Transmembrane</keyword>
<keyword evidence="2" id="KW-0645">Protease</keyword>
<dbReference type="Pfam" id="PF00905">
    <property type="entry name" value="Transpeptidase"/>
    <property type="match status" value="1"/>
</dbReference>
<dbReference type="SUPFAM" id="SSF56601">
    <property type="entry name" value="beta-lactamase/transpeptidase-like"/>
    <property type="match status" value="1"/>
</dbReference>
<dbReference type="PANTHER" id="PTHR32282">
    <property type="entry name" value="BINDING PROTEIN TRANSPEPTIDASE, PUTATIVE-RELATED"/>
    <property type="match status" value="1"/>
</dbReference>
<keyword evidence="13" id="KW-1185">Reference proteome</keyword>
<feature type="domain" description="PASTA" evidence="11">
    <location>
        <begin position="713"/>
        <end position="777"/>
    </location>
</feature>
<keyword evidence="10" id="KW-1133">Transmembrane helix</keyword>
<accession>A0A6I4NWS3</accession>
<dbReference type="InterPro" id="IPR050396">
    <property type="entry name" value="Glycosyltr_51/Transpeptidase"/>
</dbReference>
<dbReference type="RefSeq" id="WP_160424329.1">
    <property type="nucleotide sequence ID" value="NZ_WSTA01000035.1"/>
</dbReference>
<dbReference type="Pfam" id="PF00912">
    <property type="entry name" value="Transgly"/>
    <property type="match status" value="1"/>
</dbReference>
<keyword evidence="4" id="KW-0808">Transferase</keyword>
<dbReference type="InterPro" id="IPR001264">
    <property type="entry name" value="Glyco_trans_51"/>
</dbReference>
<dbReference type="Pfam" id="PF03793">
    <property type="entry name" value="PASTA"/>
    <property type="match status" value="2"/>
</dbReference>
<evidence type="ECO:0000256" key="8">
    <source>
        <dbReference type="ARBA" id="ARBA00049902"/>
    </source>
</evidence>